<dbReference type="Proteomes" id="UP000214646">
    <property type="component" value="Unassembled WGS sequence"/>
</dbReference>
<evidence type="ECO:0000313" key="2">
    <source>
        <dbReference type="EMBL" id="OWK38040.1"/>
    </source>
</evidence>
<reference evidence="3" key="1">
    <citation type="submission" date="2017-06" db="EMBL/GenBank/DDBJ databases">
        <title>Genome analysis of Fimbriiglobus ruber SP5, the first member of the order Planctomycetales with confirmed chitinolytic capability.</title>
        <authorList>
            <person name="Ravin N.V."/>
            <person name="Rakitin A.L."/>
            <person name="Ivanova A.A."/>
            <person name="Beletsky A.V."/>
            <person name="Kulichevskaya I.S."/>
            <person name="Mardanov A.V."/>
            <person name="Dedysh S.N."/>
        </authorList>
    </citation>
    <scope>NUCLEOTIDE SEQUENCE [LARGE SCALE GENOMIC DNA]</scope>
    <source>
        <strain evidence="3">SP5</strain>
    </source>
</reference>
<comment type="caution">
    <text evidence="2">The sequence shown here is derived from an EMBL/GenBank/DDBJ whole genome shotgun (WGS) entry which is preliminary data.</text>
</comment>
<dbReference type="AlphaFoldDB" id="A0A225D8V2"/>
<dbReference type="RefSeq" id="WP_238602863.1">
    <property type="nucleotide sequence ID" value="NZ_NIDE01000014.1"/>
</dbReference>
<evidence type="ECO:0000313" key="3">
    <source>
        <dbReference type="Proteomes" id="UP000214646"/>
    </source>
</evidence>
<keyword evidence="3" id="KW-1185">Reference proteome</keyword>
<gene>
    <name evidence="2" type="ORF">FRUB_07160</name>
</gene>
<organism evidence="2 3">
    <name type="scientific">Fimbriiglobus ruber</name>
    <dbReference type="NCBI Taxonomy" id="1908690"/>
    <lineage>
        <taxon>Bacteria</taxon>
        <taxon>Pseudomonadati</taxon>
        <taxon>Planctomycetota</taxon>
        <taxon>Planctomycetia</taxon>
        <taxon>Gemmatales</taxon>
        <taxon>Gemmataceae</taxon>
        <taxon>Fimbriiglobus</taxon>
    </lineage>
</organism>
<sequence length="46" mass="4760">MPPGLEVGERIENRAGLILTVRKPSTAAPHPQGTDQNSTGAPPVAK</sequence>
<proteinExistence type="predicted"/>
<accession>A0A225D8V2</accession>
<name>A0A225D8V2_9BACT</name>
<feature type="region of interest" description="Disordered" evidence="1">
    <location>
        <begin position="21"/>
        <end position="46"/>
    </location>
</feature>
<dbReference type="EMBL" id="NIDE01000014">
    <property type="protein sequence ID" value="OWK38040.1"/>
    <property type="molecule type" value="Genomic_DNA"/>
</dbReference>
<evidence type="ECO:0000256" key="1">
    <source>
        <dbReference type="SAM" id="MobiDB-lite"/>
    </source>
</evidence>
<protein>
    <submittedName>
        <fullName evidence="2">Uncharacterized protein</fullName>
    </submittedName>
</protein>